<keyword evidence="3" id="KW-1185">Reference proteome</keyword>
<organism evidence="2 3">
    <name type="scientific">Lecanosticta acicola</name>
    <dbReference type="NCBI Taxonomy" id="111012"/>
    <lineage>
        <taxon>Eukaryota</taxon>
        <taxon>Fungi</taxon>
        <taxon>Dikarya</taxon>
        <taxon>Ascomycota</taxon>
        <taxon>Pezizomycotina</taxon>
        <taxon>Dothideomycetes</taxon>
        <taxon>Dothideomycetidae</taxon>
        <taxon>Mycosphaerellales</taxon>
        <taxon>Mycosphaerellaceae</taxon>
        <taxon>Lecanosticta</taxon>
    </lineage>
</organism>
<dbReference type="Proteomes" id="UP001296104">
    <property type="component" value="Unassembled WGS sequence"/>
</dbReference>
<feature type="region of interest" description="Disordered" evidence="1">
    <location>
        <begin position="517"/>
        <end position="540"/>
    </location>
</feature>
<comment type="caution">
    <text evidence="2">The sequence shown here is derived from an EMBL/GenBank/DDBJ whole genome shotgun (WGS) entry which is preliminary data.</text>
</comment>
<dbReference type="EMBL" id="CAVMBE010000113">
    <property type="protein sequence ID" value="CAK4034345.1"/>
    <property type="molecule type" value="Genomic_DNA"/>
</dbReference>
<feature type="region of interest" description="Disordered" evidence="1">
    <location>
        <begin position="661"/>
        <end position="700"/>
    </location>
</feature>
<evidence type="ECO:0000313" key="3">
    <source>
        <dbReference type="Proteomes" id="UP001296104"/>
    </source>
</evidence>
<accession>A0AAI9EFL2</accession>
<gene>
    <name evidence="2" type="ORF">LECACI_7A009503</name>
</gene>
<protein>
    <submittedName>
        <fullName evidence="2">Uncharacterized protein</fullName>
    </submittedName>
</protein>
<dbReference type="AlphaFoldDB" id="A0AAI9EFL2"/>
<proteinExistence type="predicted"/>
<evidence type="ECO:0000313" key="2">
    <source>
        <dbReference type="EMBL" id="CAK4034345.1"/>
    </source>
</evidence>
<sequence>MATTVPLPATPESLAYQLRIERRITSLLALLLLLLLALSQLLSNLFRDGGQGIPMRKSRQHQGRDPLHCLASMLDSHSEDGDGNGKEVLLPYGVVPGIMGMLLPLKISPDGGEDGERVTTWMTGSLPIHYPKSLLNADPELRRLHLDLTAAMRRDFSRTSTAEGSGKRLIAVWNSLRRPARIHDDIAERIDAALDLGQKGRWDSWVETVACRWTLNWTASLPLAHGWTKRKGVDCDAWRLQREALGGLRMLLGVVRGMEEFCAWKEEGDDSGEGRRRARIDTPTSLSIARKLKTTILQRIEELAHEEALFTVHLLHHLHPSTHCSHPHDEDDDSTCPPAFIPGATTVPLFPEGNTTTRSNRPFLLQSPSYLYGLLPVPGRPETQEKLHFYAGSYAAAIWAELLADMVVQGINHVIERECAGVVGKSRRLLEDVLRGVEEGRIENESLNDGWQILDQTRDLVREGFGSAHKDEDRDGNESSAALLTGIFAARTRRHDPTGRSHDDDDLDEEECHQLLHRTTSSSSSDEDDDSPLPPLTPTQRNLCTFLLSASHSYSAPLSQRFLSSSPQDKKAGLQNLPMDRVWKGKTWDLEWMRGRITPELEERESDDGVEECLFSALRHGRGNDNGKGRGGIWDDTETYTLAKGSVWIFWLKGSRPAWIVSGGDGGDRGEDEDGEDGSGRQGRRRRTREVLGGGGEEDLGISVDDIIRIRGRGRKVGE</sequence>
<reference evidence="2" key="1">
    <citation type="submission" date="2023-11" db="EMBL/GenBank/DDBJ databases">
        <authorList>
            <person name="Alioto T."/>
            <person name="Alioto T."/>
            <person name="Gomez Garrido J."/>
        </authorList>
    </citation>
    <scope>NUCLEOTIDE SEQUENCE</scope>
</reference>
<evidence type="ECO:0000256" key="1">
    <source>
        <dbReference type="SAM" id="MobiDB-lite"/>
    </source>
</evidence>
<name>A0AAI9EFL2_9PEZI</name>